<dbReference type="InterPro" id="IPR012724">
    <property type="entry name" value="DnaJ"/>
</dbReference>
<dbReference type="Gene3D" id="2.60.260.20">
    <property type="entry name" value="Urease metallochaperone UreE, N-terminal domain"/>
    <property type="match status" value="2"/>
</dbReference>
<name>A0A6P8YYI3_THRPL</name>
<dbReference type="Gene3D" id="1.10.287.110">
    <property type="entry name" value="DnaJ domain"/>
    <property type="match status" value="1"/>
</dbReference>
<dbReference type="Proteomes" id="UP000515158">
    <property type="component" value="Unplaced"/>
</dbReference>
<dbReference type="GO" id="GO:0006457">
    <property type="term" value="P:protein folding"/>
    <property type="evidence" value="ECO:0007669"/>
    <property type="project" value="InterPro"/>
</dbReference>
<accession>A0A6P8YYI3</accession>
<reference evidence="11" key="1">
    <citation type="submission" date="2025-08" db="UniProtKB">
        <authorList>
            <consortium name="RefSeq"/>
        </authorList>
    </citation>
    <scope>IDENTIFICATION</scope>
    <source>
        <tissue evidence="11">Total insect</tissue>
    </source>
</reference>
<dbReference type="Pfam" id="PF00684">
    <property type="entry name" value="DnaJ_CXXCXGXG"/>
    <property type="match status" value="1"/>
</dbReference>
<dbReference type="PANTHER" id="PTHR44145:SF3">
    <property type="entry name" value="DNAJ HOMOLOG SUBFAMILY A MEMBER 3, MITOCHONDRIAL"/>
    <property type="match status" value="1"/>
</dbReference>
<evidence type="ECO:0000259" key="9">
    <source>
        <dbReference type="PROSITE" id="PS51188"/>
    </source>
</evidence>
<dbReference type="InterPro" id="IPR018253">
    <property type="entry name" value="DnaJ_domain_CS"/>
</dbReference>
<dbReference type="GO" id="GO:0009408">
    <property type="term" value="P:response to heat"/>
    <property type="evidence" value="ECO:0007669"/>
    <property type="project" value="InterPro"/>
</dbReference>
<keyword evidence="1 6" id="KW-0479">Metal-binding</keyword>
<dbReference type="InterPro" id="IPR036410">
    <property type="entry name" value="HSP_DnaJ_Cys-rich_dom_sf"/>
</dbReference>
<dbReference type="PRINTS" id="PR00625">
    <property type="entry name" value="JDOMAIN"/>
</dbReference>
<evidence type="ECO:0000313" key="10">
    <source>
        <dbReference type="Proteomes" id="UP000515158"/>
    </source>
</evidence>
<evidence type="ECO:0000313" key="11">
    <source>
        <dbReference type="RefSeq" id="XP_034239327.1"/>
    </source>
</evidence>
<dbReference type="SMART" id="SM00271">
    <property type="entry name" value="DnaJ"/>
    <property type="match status" value="1"/>
</dbReference>
<dbReference type="HAMAP" id="MF_01152">
    <property type="entry name" value="DnaJ"/>
    <property type="match status" value="1"/>
</dbReference>
<evidence type="ECO:0000256" key="3">
    <source>
        <dbReference type="ARBA" id="ARBA00022771"/>
    </source>
</evidence>
<evidence type="ECO:0000256" key="5">
    <source>
        <dbReference type="ARBA" id="ARBA00023186"/>
    </source>
</evidence>
<dbReference type="RefSeq" id="XP_034239327.1">
    <property type="nucleotide sequence ID" value="XM_034383436.1"/>
</dbReference>
<dbReference type="PANTHER" id="PTHR44145">
    <property type="entry name" value="DNAJ HOMOLOG SUBFAMILY A MEMBER 3, MITOCHONDRIAL"/>
    <property type="match status" value="1"/>
</dbReference>
<feature type="region of interest" description="Disordered" evidence="7">
    <location>
        <begin position="137"/>
        <end position="156"/>
    </location>
</feature>
<evidence type="ECO:0000256" key="4">
    <source>
        <dbReference type="ARBA" id="ARBA00022833"/>
    </source>
</evidence>
<evidence type="ECO:0000256" key="1">
    <source>
        <dbReference type="ARBA" id="ARBA00022723"/>
    </source>
</evidence>
<dbReference type="GO" id="GO:0051082">
    <property type="term" value="F:unfolded protein binding"/>
    <property type="evidence" value="ECO:0007669"/>
    <property type="project" value="InterPro"/>
</dbReference>
<feature type="compositionally biased region" description="Polar residues" evidence="7">
    <location>
        <begin position="138"/>
        <end position="148"/>
    </location>
</feature>
<proteinExistence type="inferred from homology"/>
<evidence type="ECO:0000259" key="8">
    <source>
        <dbReference type="PROSITE" id="PS50076"/>
    </source>
</evidence>
<feature type="domain" description="CR-type" evidence="9">
    <location>
        <begin position="218"/>
        <end position="296"/>
    </location>
</feature>
<dbReference type="GO" id="GO:0031072">
    <property type="term" value="F:heat shock protein binding"/>
    <property type="evidence" value="ECO:0007669"/>
    <property type="project" value="InterPro"/>
</dbReference>
<dbReference type="GO" id="GO:0007005">
    <property type="term" value="P:mitochondrion organization"/>
    <property type="evidence" value="ECO:0007669"/>
    <property type="project" value="TreeGrafter"/>
</dbReference>
<keyword evidence="10" id="KW-1185">Reference proteome</keyword>
<dbReference type="SUPFAM" id="SSF57938">
    <property type="entry name" value="DnaJ/Hsp40 cysteine-rich domain"/>
    <property type="match status" value="1"/>
</dbReference>
<dbReference type="GO" id="GO:0005739">
    <property type="term" value="C:mitochondrion"/>
    <property type="evidence" value="ECO:0007669"/>
    <property type="project" value="TreeGrafter"/>
</dbReference>
<keyword evidence="4 6" id="KW-0862">Zinc</keyword>
<dbReference type="FunFam" id="2.60.260.20:FF:000005">
    <property type="entry name" value="Chaperone protein dnaJ 1, mitochondrial"/>
    <property type="match status" value="1"/>
</dbReference>
<dbReference type="InterPro" id="IPR001623">
    <property type="entry name" value="DnaJ_domain"/>
</dbReference>
<keyword evidence="5" id="KW-0143">Chaperone</keyword>
<dbReference type="Pfam" id="PF00226">
    <property type="entry name" value="DnaJ"/>
    <property type="match status" value="1"/>
</dbReference>
<sequence>MATSRGVNLLFQLKTIQLSSLFNVSSKSLHLCSKCSVSRVRKSASLLSPLATGLSSTLAPACSFHTSHSLTKHDYYQLLNVARNASPKEIKKAYYKLAKEYHPDTNKNDPNAARKFQEVSEAYEVLSDETKRQEYDQWGTTSEQMNRSGQGGMGGGNWNFDDNINPEELFRKIFGEANFNHGAFGENLRETDYHANKHGFAGAEEIILNLTFAQAARGVVKEALINVVDTCVLCKGSRCMPGSKAGPCTWCNGTGMQTVSNGPFVMRSTCRYCKGTGKYIKFPCTECDGNGISIQRRKVKIPVPAGVDNGHVLRITVPNREVFATVRIEKNNYFKRDGVNVHTEATISVSQAALGGTVRVQGVYEDQTIQVAPLTSSHTTIRLKGMGIKKLEQSGSGDHFVTLKIGMPKKLSDKQQSLIQEYAETEVDTPGTIFGIDIKERKGSGGN</sequence>
<dbReference type="PROSITE" id="PS00636">
    <property type="entry name" value="DNAJ_1"/>
    <property type="match status" value="1"/>
</dbReference>
<dbReference type="CDD" id="cd06257">
    <property type="entry name" value="DnaJ"/>
    <property type="match status" value="1"/>
</dbReference>
<dbReference type="GeneID" id="117644166"/>
<evidence type="ECO:0000256" key="7">
    <source>
        <dbReference type="SAM" id="MobiDB-lite"/>
    </source>
</evidence>
<dbReference type="Pfam" id="PF01556">
    <property type="entry name" value="DnaJ_C"/>
    <property type="match status" value="1"/>
</dbReference>
<dbReference type="InterPro" id="IPR036869">
    <property type="entry name" value="J_dom_sf"/>
</dbReference>
<keyword evidence="2" id="KW-0677">Repeat</keyword>
<gene>
    <name evidence="11" type="primary">LOC117644166</name>
</gene>
<dbReference type="InterPro" id="IPR002939">
    <property type="entry name" value="DnaJ_C"/>
</dbReference>
<protein>
    <submittedName>
        <fullName evidence="11">Protein tumorous imaginal discs, mitochondrial-like isoform X2</fullName>
    </submittedName>
</protein>
<dbReference type="InterPro" id="IPR001305">
    <property type="entry name" value="HSP_DnaJ_Cys-rich_dom"/>
</dbReference>
<dbReference type="SUPFAM" id="SSF46565">
    <property type="entry name" value="Chaperone J-domain"/>
    <property type="match status" value="1"/>
</dbReference>
<organism evidence="11">
    <name type="scientific">Thrips palmi</name>
    <name type="common">Melon thrips</name>
    <dbReference type="NCBI Taxonomy" id="161013"/>
    <lineage>
        <taxon>Eukaryota</taxon>
        <taxon>Metazoa</taxon>
        <taxon>Ecdysozoa</taxon>
        <taxon>Arthropoda</taxon>
        <taxon>Hexapoda</taxon>
        <taxon>Insecta</taxon>
        <taxon>Pterygota</taxon>
        <taxon>Neoptera</taxon>
        <taxon>Paraneoptera</taxon>
        <taxon>Thysanoptera</taxon>
        <taxon>Terebrantia</taxon>
        <taxon>Thripoidea</taxon>
        <taxon>Thripidae</taxon>
        <taxon>Thrips</taxon>
    </lineage>
</organism>
<evidence type="ECO:0000256" key="6">
    <source>
        <dbReference type="PROSITE-ProRule" id="PRU00546"/>
    </source>
</evidence>
<dbReference type="InterPro" id="IPR008971">
    <property type="entry name" value="HSP40/DnaJ_pept-bd"/>
</dbReference>
<dbReference type="GO" id="GO:0043066">
    <property type="term" value="P:negative regulation of apoptotic process"/>
    <property type="evidence" value="ECO:0007669"/>
    <property type="project" value="TreeGrafter"/>
</dbReference>
<dbReference type="PROSITE" id="PS51188">
    <property type="entry name" value="ZF_CR"/>
    <property type="match status" value="1"/>
</dbReference>
<feature type="zinc finger region" description="CR-type" evidence="6">
    <location>
        <begin position="218"/>
        <end position="296"/>
    </location>
</feature>
<dbReference type="GO" id="GO:0005524">
    <property type="term" value="F:ATP binding"/>
    <property type="evidence" value="ECO:0007669"/>
    <property type="project" value="InterPro"/>
</dbReference>
<evidence type="ECO:0000256" key="2">
    <source>
        <dbReference type="ARBA" id="ARBA00022737"/>
    </source>
</evidence>
<keyword evidence="3 6" id="KW-0863">Zinc-finger</keyword>
<dbReference type="FunFam" id="1.10.287.110:FF:000075">
    <property type="entry name" value="Uncharacterized protein, isoform D"/>
    <property type="match status" value="1"/>
</dbReference>
<dbReference type="CDD" id="cd10719">
    <property type="entry name" value="DnaJ_zf"/>
    <property type="match status" value="1"/>
</dbReference>
<dbReference type="GO" id="GO:0008270">
    <property type="term" value="F:zinc ion binding"/>
    <property type="evidence" value="ECO:0007669"/>
    <property type="project" value="UniProtKB-KW"/>
</dbReference>
<dbReference type="OrthoDB" id="10256793at2759"/>
<dbReference type="SUPFAM" id="SSF49493">
    <property type="entry name" value="HSP40/DnaJ peptide-binding domain"/>
    <property type="match status" value="1"/>
</dbReference>
<dbReference type="Gene3D" id="2.10.230.10">
    <property type="entry name" value="Heat shock protein DnaJ, cysteine-rich domain"/>
    <property type="match status" value="1"/>
</dbReference>
<dbReference type="PROSITE" id="PS50076">
    <property type="entry name" value="DNAJ_2"/>
    <property type="match status" value="1"/>
</dbReference>
<dbReference type="CDD" id="cd10747">
    <property type="entry name" value="DnaJ_C"/>
    <property type="match status" value="1"/>
</dbReference>
<dbReference type="AlphaFoldDB" id="A0A6P8YYI3"/>
<feature type="domain" description="J" evidence="8">
    <location>
        <begin position="74"/>
        <end position="139"/>
    </location>
</feature>
<dbReference type="InterPro" id="IPR051938">
    <property type="entry name" value="Apopto_cytoskel_mod"/>
</dbReference>